<evidence type="ECO:0000256" key="1">
    <source>
        <dbReference type="SAM" id="MobiDB-lite"/>
    </source>
</evidence>
<protein>
    <submittedName>
        <fullName evidence="2">Uncharacterized protein</fullName>
    </submittedName>
</protein>
<keyword evidence="3" id="KW-1185">Reference proteome</keyword>
<proteinExistence type="predicted"/>
<name>A0A2J6S0W7_HYAVF</name>
<dbReference type="EMBL" id="KZ613941">
    <property type="protein sequence ID" value="PMD44426.1"/>
    <property type="molecule type" value="Genomic_DNA"/>
</dbReference>
<dbReference type="AlphaFoldDB" id="A0A2J6S0W7"/>
<gene>
    <name evidence="2" type="ORF">L207DRAFT_525762</name>
</gene>
<accession>A0A2J6S0W7</accession>
<dbReference type="OrthoDB" id="10397634at2759"/>
<dbReference type="Proteomes" id="UP000235786">
    <property type="component" value="Unassembled WGS sequence"/>
</dbReference>
<reference evidence="2 3" key="1">
    <citation type="submission" date="2016-04" db="EMBL/GenBank/DDBJ databases">
        <title>A degradative enzymes factory behind the ericoid mycorrhizal symbiosis.</title>
        <authorList>
            <consortium name="DOE Joint Genome Institute"/>
            <person name="Martino E."/>
            <person name="Morin E."/>
            <person name="Grelet G."/>
            <person name="Kuo A."/>
            <person name="Kohler A."/>
            <person name="Daghino S."/>
            <person name="Barry K."/>
            <person name="Choi C."/>
            <person name="Cichocki N."/>
            <person name="Clum A."/>
            <person name="Copeland A."/>
            <person name="Hainaut M."/>
            <person name="Haridas S."/>
            <person name="Labutti K."/>
            <person name="Lindquist E."/>
            <person name="Lipzen A."/>
            <person name="Khouja H.-R."/>
            <person name="Murat C."/>
            <person name="Ohm R."/>
            <person name="Olson A."/>
            <person name="Spatafora J."/>
            <person name="Veneault-Fourrey C."/>
            <person name="Henrissat B."/>
            <person name="Grigoriev I."/>
            <person name="Martin F."/>
            <person name="Perotto S."/>
        </authorList>
    </citation>
    <scope>NUCLEOTIDE SEQUENCE [LARGE SCALE GENOMIC DNA]</scope>
    <source>
        <strain evidence="2 3">F</strain>
    </source>
</reference>
<sequence length="194" mass="22677">MSQPAVPTTDSVELNNLDEIETSLLSSSFESQFRRKKHQSTPPNPSPDIEHHLARIGFRHSSPAKMCETVVVHHRCGHEETTKTSVCYKEPKSFFDMNGERVAGLKGLPAPLPWCSFQSKPLVRSIRLCPDCRKQRRKEARESKPNCEDWQEAWRWWKDWTSSEDEGEREKRKRDEAERLEKAERRLSEMVDGW</sequence>
<feature type="region of interest" description="Disordered" evidence="1">
    <location>
        <begin position="29"/>
        <end position="50"/>
    </location>
</feature>
<evidence type="ECO:0000313" key="3">
    <source>
        <dbReference type="Proteomes" id="UP000235786"/>
    </source>
</evidence>
<organism evidence="2 3">
    <name type="scientific">Hyaloscypha variabilis (strain UAMH 11265 / GT02V1 / F)</name>
    <name type="common">Meliniomyces variabilis</name>
    <dbReference type="NCBI Taxonomy" id="1149755"/>
    <lineage>
        <taxon>Eukaryota</taxon>
        <taxon>Fungi</taxon>
        <taxon>Dikarya</taxon>
        <taxon>Ascomycota</taxon>
        <taxon>Pezizomycotina</taxon>
        <taxon>Leotiomycetes</taxon>
        <taxon>Helotiales</taxon>
        <taxon>Hyaloscyphaceae</taxon>
        <taxon>Hyaloscypha</taxon>
        <taxon>Hyaloscypha variabilis</taxon>
    </lineage>
</organism>
<evidence type="ECO:0000313" key="2">
    <source>
        <dbReference type="EMBL" id="PMD44426.1"/>
    </source>
</evidence>